<gene>
    <name evidence="2" type="ORF">B0J15DRAFT_577575</name>
</gene>
<dbReference type="EMBL" id="JAGTJS010000047">
    <property type="protein sequence ID" value="KAH7227249.1"/>
    <property type="molecule type" value="Genomic_DNA"/>
</dbReference>
<accession>A0A9P9FZC9</accession>
<evidence type="ECO:0000313" key="3">
    <source>
        <dbReference type="Proteomes" id="UP000736672"/>
    </source>
</evidence>
<feature type="compositionally biased region" description="Acidic residues" evidence="1">
    <location>
        <begin position="63"/>
        <end position="73"/>
    </location>
</feature>
<reference evidence="2" key="1">
    <citation type="journal article" date="2021" name="Nat. Commun.">
        <title>Genetic determinants of endophytism in the Arabidopsis root mycobiome.</title>
        <authorList>
            <person name="Mesny F."/>
            <person name="Miyauchi S."/>
            <person name="Thiergart T."/>
            <person name="Pickel B."/>
            <person name="Atanasova L."/>
            <person name="Karlsson M."/>
            <person name="Huettel B."/>
            <person name="Barry K.W."/>
            <person name="Haridas S."/>
            <person name="Chen C."/>
            <person name="Bauer D."/>
            <person name="Andreopoulos W."/>
            <person name="Pangilinan J."/>
            <person name="LaButti K."/>
            <person name="Riley R."/>
            <person name="Lipzen A."/>
            <person name="Clum A."/>
            <person name="Drula E."/>
            <person name="Henrissat B."/>
            <person name="Kohler A."/>
            <person name="Grigoriev I.V."/>
            <person name="Martin F.M."/>
            <person name="Hacquard S."/>
        </authorList>
    </citation>
    <scope>NUCLEOTIDE SEQUENCE</scope>
    <source>
        <strain evidence="2">FSSC 5 MPI-SDFR-AT-0091</strain>
    </source>
</reference>
<dbReference type="Proteomes" id="UP000736672">
    <property type="component" value="Unassembled WGS sequence"/>
</dbReference>
<sequence length="236" mass="26275">MAGNSPSPLGETTLRSIREDKNAIYQEEGIGEGLLSDVEPQSEDAFETDSSSKSDILDAEKKEEEEEEEEEEVNVSGDARPGLGLKDMADYWRNLAVPDAISTASPQARIEENEQVQPDWSLILSDGESRPNLDIQRSQNIAPNIQRTWDVDSVISWASCLSVNRGLYVSYHPPTSRNFRSSIYVFHQGTALHLIPHLRLGSGRQSPTKYSSRERAKLPVGGYMGWPVKMRDGVRG</sequence>
<proteinExistence type="predicted"/>
<evidence type="ECO:0000256" key="1">
    <source>
        <dbReference type="SAM" id="MobiDB-lite"/>
    </source>
</evidence>
<protein>
    <submittedName>
        <fullName evidence="2">Uncharacterized protein</fullName>
    </submittedName>
</protein>
<dbReference type="OrthoDB" id="5369347at2759"/>
<dbReference type="AlphaFoldDB" id="A0A9P9FZC9"/>
<comment type="caution">
    <text evidence="2">The sequence shown here is derived from an EMBL/GenBank/DDBJ whole genome shotgun (WGS) entry which is preliminary data.</text>
</comment>
<feature type="region of interest" description="Disordered" evidence="1">
    <location>
        <begin position="1"/>
        <end position="80"/>
    </location>
</feature>
<organism evidence="2 3">
    <name type="scientific">Fusarium solani</name>
    <name type="common">Filamentous fungus</name>
    <dbReference type="NCBI Taxonomy" id="169388"/>
    <lineage>
        <taxon>Eukaryota</taxon>
        <taxon>Fungi</taxon>
        <taxon>Dikarya</taxon>
        <taxon>Ascomycota</taxon>
        <taxon>Pezizomycotina</taxon>
        <taxon>Sordariomycetes</taxon>
        <taxon>Hypocreomycetidae</taxon>
        <taxon>Hypocreales</taxon>
        <taxon>Nectriaceae</taxon>
        <taxon>Fusarium</taxon>
        <taxon>Fusarium solani species complex</taxon>
    </lineage>
</organism>
<feature type="compositionally biased region" description="Basic and acidic residues" evidence="1">
    <location>
        <begin position="50"/>
        <end position="62"/>
    </location>
</feature>
<evidence type="ECO:0000313" key="2">
    <source>
        <dbReference type="EMBL" id="KAH7227249.1"/>
    </source>
</evidence>
<keyword evidence="3" id="KW-1185">Reference proteome</keyword>
<name>A0A9P9FZC9_FUSSL</name>